<accession>A0A540R8T5</accession>
<dbReference type="EMBL" id="VHIR01000003">
    <property type="protein sequence ID" value="TQE44153.1"/>
    <property type="molecule type" value="Genomic_DNA"/>
</dbReference>
<evidence type="ECO:0000256" key="1">
    <source>
        <dbReference type="ARBA" id="ARBA00006102"/>
    </source>
</evidence>
<evidence type="ECO:0000313" key="4">
    <source>
        <dbReference type="EMBL" id="TQE44153.1"/>
    </source>
</evidence>
<dbReference type="PROSITE" id="PS50989">
    <property type="entry name" value="COA_CT_CTER"/>
    <property type="match status" value="1"/>
</dbReference>
<dbReference type="SUPFAM" id="SSF52096">
    <property type="entry name" value="ClpP/crotonase"/>
    <property type="match status" value="2"/>
</dbReference>
<name>A0A540R8T5_9CORY</name>
<dbReference type="InterPro" id="IPR051047">
    <property type="entry name" value="AccD/PCCB"/>
</dbReference>
<dbReference type="Proteomes" id="UP000318080">
    <property type="component" value="Unassembled WGS sequence"/>
</dbReference>
<dbReference type="STRING" id="1686286.GCA_900092335_01238"/>
<sequence>MTDLKTTAGKIEDLGNKIAESRSPLGADAGTPAARARLDALMDDGSFVETDALARHRSKDFGREHDRPYTDGVITGYGTINGRKVCVYSQDATVFDGTMGEVYGEKIIKLYDLALKTGVPMVSIVEAGAPRAQEGIVTLAMQARILERVTRASGLIPQVAIQVGELAPLATLAPVMADIVIGEGGHLHAANADEAIAAARTVLGYLPSNNRAEAPRTDAALQAGSIAENISESDRALNAAIADNGSFEMSAIVDALFDDVLELQADVRGISTAFARLEGRTVGLIATAGGFDEAAAEKAARFIRLCDAFNTPIIELVDTPELTAQPARLSKLVQAYAAATVGKLTVVLHRAYGSGYVVMGSKDLGADLAYAWPTAEIAVADATTLASTLGVEEAEAAEFLTPYQAAERGLVDAVIEPAATRGYLIEGLRLLERKIVSTPAKKHSNIVL</sequence>
<proteinExistence type="inferred from homology"/>
<dbReference type="InterPro" id="IPR029045">
    <property type="entry name" value="ClpP/crotonase-like_dom_sf"/>
</dbReference>
<dbReference type="InterPro" id="IPR011762">
    <property type="entry name" value="COA_CT_N"/>
</dbReference>
<gene>
    <name evidence="4" type="ORF">EJK80_03210</name>
</gene>
<dbReference type="RefSeq" id="WP_066485123.1">
    <property type="nucleotide sequence ID" value="NZ_JADPQA010000010.1"/>
</dbReference>
<dbReference type="Gene3D" id="3.90.226.10">
    <property type="entry name" value="2-enoyl-CoA Hydratase, Chain A, domain 1"/>
    <property type="match status" value="2"/>
</dbReference>
<dbReference type="InterPro" id="IPR011763">
    <property type="entry name" value="COA_CT_C"/>
</dbReference>
<protein>
    <submittedName>
        <fullName evidence="4">Acyl-CoA carboxylase subunit beta</fullName>
    </submittedName>
</protein>
<dbReference type="GO" id="GO:0009317">
    <property type="term" value="C:acetyl-CoA carboxylase complex"/>
    <property type="evidence" value="ECO:0007669"/>
    <property type="project" value="TreeGrafter"/>
</dbReference>
<keyword evidence="5" id="KW-1185">Reference proteome</keyword>
<dbReference type="PANTHER" id="PTHR43842">
    <property type="entry name" value="PROPIONYL-COA CARBOXYLASE BETA CHAIN"/>
    <property type="match status" value="1"/>
</dbReference>
<dbReference type="InterPro" id="IPR034733">
    <property type="entry name" value="AcCoA_carboxyl_beta"/>
</dbReference>
<organism evidence="4 5">
    <name type="scientific">Corynebacterium phoceense</name>
    <dbReference type="NCBI Taxonomy" id="1686286"/>
    <lineage>
        <taxon>Bacteria</taxon>
        <taxon>Bacillati</taxon>
        <taxon>Actinomycetota</taxon>
        <taxon>Actinomycetes</taxon>
        <taxon>Mycobacteriales</taxon>
        <taxon>Corynebacteriaceae</taxon>
        <taxon>Corynebacterium</taxon>
    </lineage>
</organism>
<feature type="domain" description="CoA carboxyltransferase N-terminal" evidence="2">
    <location>
        <begin position="1"/>
        <end position="181"/>
    </location>
</feature>
<dbReference type="AlphaFoldDB" id="A0A540R8T5"/>
<evidence type="ECO:0000259" key="3">
    <source>
        <dbReference type="PROSITE" id="PS50989"/>
    </source>
</evidence>
<dbReference type="Pfam" id="PF01039">
    <property type="entry name" value="Carboxyl_trans"/>
    <property type="match status" value="2"/>
</dbReference>
<dbReference type="GeneID" id="79852485"/>
<feature type="domain" description="CoA carboxyltransferase C-terminal" evidence="3">
    <location>
        <begin position="211"/>
        <end position="441"/>
    </location>
</feature>
<comment type="similarity">
    <text evidence="1">Belongs to the AccD/PCCB family.</text>
</comment>
<evidence type="ECO:0000259" key="2">
    <source>
        <dbReference type="PROSITE" id="PS50980"/>
    </source>
</evidence>
<dbReference type="PANTHER" id="PTHR43842:SF2">
    <property type="entry name" value="PROPIONYL-COA CARBOXYLASE BETA CHAIN, MITOCHONDRIAL"/>
    <property type="match status" value="1"/>
</dbReference>
<comment type="caution">
    <text evidence="4">The sequence shown here is derived from an EMBL/GenBank/DDBJ whole genome shotgun (WGS) entry which is preliminary data.</text>
</comment>
<dbReference type="GO" id="GO:0004658">
    <property type="term" value="F:propionyl-CoA carboxylase activity"/>
    <property type="evidence" value="ECO:0007669"/>
    <property type="project" value="TreeGrafter"/>
</dbReference>
<evidence type="ECO:0000313" key="5">
    <source>
        <dbReference type="Proteomes" id="UP000318080"/>
    </source>
</evidence>
<reference evidence="4 5" key="1">
    <citation type="submission" date="2019-06" db="EMBL/GenBank/DDBJ databases">
        <title>Draft genome of C. phoceense Strain 272.</title>
        <authorList>
            <person name="Pacheco L.G.C."/>
            <person name="Barberis C.M."/>
            <person name="Almuzara M.N."/>
            <person name="Traglia G.M."/>
            <person name="Santos C.S."/>
            <person name="Rocha D.J.P.G."/>
            <person name="Aguiar E.R.G.R."/>
            <person name="Vay C.A."/>
        </authorList>
    </citation>
    <scope>NUCLEOTIDE SEQUENCE [LARGE SCALE GENOMIC DNA]</scope>
    <source>
        <strain evidence="4 5">272</strain>
    </source>
</reference>
<dbReference type="PROSITE" id="PS50980">
    <property type="entry name" value="COA_CT_NTER"/>
    <property type="match status" value="1"/>
</dbReference>